<comment type="caution">
    <text evidence="1">The sequence shown here is derived from an EMBL/GenBank/DDBJ whole genome shotgun (WGS) entry which is preliminary data.</text>
</comment>
<dbReference type="OrthoDB" id="10363428at2759"/>
<evidence type="ECO:0000313" key="1">
    <source>
        <dbReference type="EMBL" id="TFY58313.1"/>
    </source>
</evidence>
<accession>A0A4Y9Y978</accession>
<dbReference type="AlphaFoldDB" id="A0A4Y9Y978"/>
<evidence type="ECO:0000313" key="2">
    <source>
        <dbReference type="Proteomes" id="UP000298327"/>
    </source>
</evidence>
<gene>
    <name evidence="1" type="ORF">EVG20_g8202</name>
</gene>
<keyword evidence="2" id="KW-1185">Reference proteome</keyword>
<dbReference type="EMBL" id="SEOQ01000690">
    <property type="protein sequence ID" value="TFY58313.1"/>
    <property type="molecule type" value="Genomic_DNA"/>
</dbReference>
<reference evidence="1 2" key="1">
    <citation type="submission" date="2019-02" db="EMBL/GenBank/DDBJ databases">
        <title>Genome sequencing of the rare red list fungi Dentipellis fragilis.</title>
        <authorList>
            <person name="Buettner E."/>
            <person name="Kellner H."/>
        </authorList>
    </citation>
    <scope>NUCLEOTIDE SEQUENCE [LARGE SCALE GENOMIC DNA]</scope>
    <source>
        <strain evidence="1 2">DSM 105465</strain>
    </source>
</reference>
<name>A0A4Y9Y978_9AGAM</name>
<proteinExistence type="predicted"/>
<dbReference type="Proteomes" id="UP000298327">
    <property type="component" value="Unassembled WGS sequence"/>
</dbReference>
<protein>
    <submittedName>
        <fullName evidence="1">Uncharacterized protein</fullName>
    </submittedName>
</protein>
<organism evidence="1 2">
    <name type="scientific">Dentipellis fragilis</name>
    <dbReference type="NCBI Taxonomy" id="205917"/>
    <lineage>
        <taxon>Eukaryota</taxon>
        <taxon>Fungi</taxon>
        <taxon>Dikarya</taxon>
        <taxon>Basidiomycota</taxon>
        <taxon>Agaricomycotina</taxon>
        <taxon>Agaricomycetes</taxon>
        <taxon>Russulales</taxon>
        <taxon>Hericiaceae</taxon>
        <taxon>Dentipellis</taxon>
    </lineage>
</organism>
<sequence>MSRPGDVAALLDHLELPRTTRFKFSSANDEHAADNVNLFASISRHLSRSGTGPSSITDLLVHDRMLSVLVTARVALAGLDETDETMFSINMPSNLERLSQTLSLFFSTIAFESLLSLSFVGGYQYANAPCWRGIFQQLSSVRLLQTSMLGILPFLEHLRAGTEEVATFPNLEVISIPDFWSSILSLDDVELHAIQEKIYDVLESRISRARALQKLALCGEGPANFGTDWIVRLHQLVSEITAQLPTIPSRSTNGCK</sequence>